<accession>A0A7C9MZ86</accession>
<dbReference type="InterPro" id="IPR004360">
    <property type="entry name" value="Glyas_Fos-R_dOase_dom"/>
</dbReference>
<dbReference type="RefSeq" id="WP_161478514.1">
    <property type="nucleotide sequence ID" value="NZ_WXEW01000001.1"/>
</dbReference>
<dbReference type="AlphaFoldDB" id="A0A7C9MZ86"/>
<dbReference type="InterPro" id="IPR029068">
    <property type="entry name" value="Glyas_Bleomycin-R_OHBP_Dase"/>
</dbReference>
<proteinExistence type="predicted"/>
<keyword evidence="4" id="KW-1185">Reference proteome</keyword>
<protein>
    <submittedName>
        <fullName evidence="3">VOC family protein</fullName>
    </submittedName>
</protein>
<dbReference type="SUPFAM" id="SSF54593">
    <property type="entry name" value="Glyoxalase/Bleomycin resistance protein/Dihydroxybiphenyl dioxygenase"/>
    <property type="match status" value="1"/>
</dbReference>
<name>A0A7C9MZ86_9ACTN</name>
<dbReference type="Gene3D" id="3.10.180.10">
    <property type="entry name" value="2,3-Dihydroxybiphenyl 1,2-Dioxygenase, domain 1"/>
    <property type="match status" value="1"/>
</dbReference>
<dbReference type="Pfam" id="PF00903">
    <property type="entry name" value="Glyoxalase"/>
    <property type="match status" value="1"/>
</dbReference>
<feature type="domain" description="Glyoxalase/fosfomycin resistance/dioxygenase" evidence="2">
    <location>
        <begin position="2"/>
        <end position="62"/>
    </location>
</feature>
<dbReference type="EMBL" id="WXEW01000001">
    <property type="protein sequence ID" value="NAS21089.1"/>
    <property type="molecule type" value="Genomic_DNA"/>
</dbReference>
<gene>
    <name evidence="3" type="ORF">GT755_05230</name>
</gene>
<reference evidence="3 4" key="1">
    <citation type="submission" date="2020-01" db="EMBL/GenBank/DDBJ databases">
        <title>Herbidospora sp. NEAU-GS84 nov., a novel actinomycete isolated from soil.</title>
        <authorList>
            <person name="Han L."/>
        </authorList>
    </citation>
    <scope>NUCLEOTIDE SEQUENCE [LARGE SCALE GENOMIC DNA]</scope>
    <source>
        <strain evidence="3 4">NEAU-GS84</strain>
    </source>
</reference>
<organism evidence="3 4">
    <name type="scientific">Herbidospora solisilvae</name>
    <dbReference type="NCBI Taxonomy" id="2696284"/>
    <lineage>
        <taxon>Bacteria</taxon>
        <taxon>Bacillati</taxon>
        <taxon>Actinomycetota</taxon>
        <taxon>Actinomycetes</taxon>
        <taxon>Streptosporangiales</taxon>
        <taxon>Streptosporangiaceae</taxon>
        <taxon>Herbidospora</taxon>
    </lineage>
</organism>
<evidence type="ECO:0000313" key="4">
    <source>
        <dbReference type="Proteomes" id="UP000479526"/>
    </source>
</evidence>
<feature type="compositionally biased region" description="Basic and acidic residues" evidence="1">
    <location>
        <begin position="74"/>
        <end position="92"/>
    </location>
</feature>
<evidence type="ECO:0000256" key="1">
    <source>
        <dbReference type="SAM" id="MobiDB-lite"/>
    </source>
</evidence>
<evidence type="ECO:0000259" key="2">
    <source>
        <dbReference type="Pfam" id="PF00903"/>
    </source>
</evidence>
<sequence length="92" mass="10132">MIDLIVVYTDRLDECRAFYTGLGLTFEKERHGTGPEHFSATLGSTVFELYPAGDRPPTGRLRLGFTLPSGPGREPGRHTDPDGRTVDLRISA</sequence>
<dbReference type="Proteomes" id="UP000479526">
    <property type="component" value="Unassembled WGS sequence"/>
</dbReference>
<feature type="region of interest" description="Disordered" evidence="1">
    <location>
        <begin position="67"/>
        <end position="92"/>
    </location>
</feature>
<comment type="caution">
    <text evidence="3">The sequence shown here is derived from an EMBL/GenBank/DDBJ whole genome shotgun (WGS) entry which is preliminary data.</text>
</comment>
<evidence type="ECO:0000313" key="3">
    <source>
        <dbReference type="EMBL" id="NAS21089.1"/>
    </source>
</evidence>